<dbReference type="Proteomes" id="UP001230654">
    <property type="component" value="Unassembled WGS sequence"/>
</dbReference>
<evidence type="ECO:0000313" key="1">
    <source>
        <dbReference type="EMBL" id="MDQ0577896.1"/>
    </source>
</evidence>
<proteinExistence type="predicted"/>
<protein>
    <submittedName>
        <fullName evidence="1">Uncharacterized protein</fullName>
    </submittedName>
</protein>
<dbReference type="EMBL" id="JAUSWV010000001">
    <property type="protein sequence ID" value="MDQ0577896.1"/>
    <property type="molecule type" value="Genomic_DNA"/>
</dbReference>
<gene>
    <name evidence="1" type="ORF">QF030_000074</name>
</gene>
<comment type="caution">
    <text evidence="1">The sequence shown here is derived from an EMBL/GenBank/DDBJ whole genome shotgun (WGS) entry which is preliminary data.</text>
</comment>
<reference evidence="1 2" key="1">
    <citation type="submission" date="2023-07" db="EMBL/GenBank/DDBJ databases">
        <title>Comparative genomics of wheat-associated soil bacteria to identify genetic determinants of phenazine resistance.</title>
        <authorList>
            <person name="Mouncey N."/>
        </authorList>
    </citation>
    <scope>NUCLEOTIDE SEQUENCE [LARGE SCALE GENOMIC DNA]</scope>
    <source>
        <strain evidence="1 2">B2I6</strain>
    </source>
</reference>
<name>A0ABU0NFL5_STRRH</name>
<organism evidence="1 2">
    <name type="scientific">Streptomyces rishiriensis</name>
    <dbReference type="NCBI Taxonomy" id="68264"/>
    <lineage>
        <taxon>Bacteria</taxon>
        <taxon>Bacillati</taxon>
        <taxon>Actinomycetota</taxon>
        <taxon>Actinomycetes</taxon>
        <taxon>Kitasatosporales</taxon>
        <taxon>Streptomycetaceae</taxon>
        <taxon>Streptomyces</taxon>
    </lineage>
</organism>
<keyword evidence="2" id="KW-1185">Reference proteome</keyword>
<evidence type="ECO:0000313" key="2">
    <source>
        <dbReference type="Proteomes" id="UP001230654"/>
    </source>
</evidence>
<accession>A0ABU0NFL5</accession>
<sequence>MPRNVVGNWDIAQSNGFILHVQIDNEDEHGLLRGKVNVHNKAGFTDLQDARVTDTDITFLMPPGRYTGRFDSQGRLTGDTFQEGRADKQATWNAPNQVFIDFIYSG</sequence>
<dbReference type="RefSeq" id="WP_307160626.1">
    <property type="nucleotide sequence ID" value="NZ_JAUSWV010000001.1"/>
</dbReference>